<name>A0A5Q2MYQ5_9FIRM</name>
<reference evidence="2" key="1">
    <citation type="submission" date="2019-11" db="EMBL/GenBank/DDBJ databases">
        <title>Genome sequence of Heliorestis convoluta strain HH, an alkaliphilic and minimalistic phototrophic bacterium from a soda lake in Egypt.</title>
        <authorList>
            <person name="Dewey E.D."/>
            <person name="Stokes L.M."/>
            <person name="Burchell B.M."/>
            <person name="Shaffer K.N."/>
            <person name="Huntington A.M."/>
            <person name="Baker J.M."/>
            <person name="Nadendla S."/>
            <person name="Giglio M.G."/>
            <person name="Touchman J.W."/>
            <person name="Blankenship R.E."/>
            <person name="Madigan M.T."/>
            <person name="Sattley W.M."/>
        </authorList>
    </citation>
    <scope>NUCLEOTIDE SEQUENCE [LARGE SCALE GENOMIC DNA]</scope>
    <source>
        <strain evidence="2">HH</strain>
    </source>
</reference>
<organism evidence="1 2">
    <name type="scientific">Heliorestis convoluta</name>
    <dbReference type="NCBI Taxonomy" id="356322"/>
    <lineage>
        <taxon>Bacteria</taxon>
        <taxon>Bacillati</taxon>
        <taxon>Bacillota</taxon>
        <taxon>Clostridia</taxon>
        <taxon>Eubacteriales</taxon>
        <taxon>Heliobacteriaceae</taxon>
        <taxon>Heliorestis</taxon>
    </lineage>
</organism>
<evidence type="ECO:0000313" key="1">
    <source>
        <dbReference type="EMBL" id="QGG47868.1"/>
    </source>
</evidence>
<proteinExistence type="predicted"/>
<dbReference type="EMBL" id="CP045875">
    <property type="protein sequence ID" value="QGG47868.1"/>
    <property type="molecule type" value="Genomic_DNA"/>
</dbReference>
<gene>
    <name evidence="1" type="ORF">FTV88_1770</name>
</gene>
<sequence>MPPNLHRLHNLNRYTIQNVTTEHITKAFEDRLFTHSDQVWVLNYDIPLFIKRKLRREVTIDKYFEFNSLSDLQRYLKQGESAT</sequence>
<dbReference type="KEGG" id="hcv:FTV88_1770"/>
<evidence type="ECO:0000313" key="2">
    <source>
        <dbReference type="Proteomes" id="UP000366051"/>
    </source>
</evidence>
<accession>A0A5Q2MYQ5</accession>
<dbReference type="Proteomes" id="UP000366051">
    <property type="component" value="Chromosome"/>
</dbReference>
<dbReference type="AlphaFoldDB" id="A0A5Q2MYQ5"/>
<keyword evidence="2" id="KW-1185">Reference proteome</keyword>
<protein>
    <submittedName>
        <fullName evidence="1">Uncharacterized protein</fullName>
    </submittedName>
</protein>